<protein>
    <submittedName>
        <fullName evidence="1">TIGR02117 family protein</fullName>
    </submittedName>
</protein>
<dbReference type="NCBIfam" id="TIGR02117">
    <property type="entry name" value="chp_urease_rgn"/>
    <property type="match status" value="1"/>
</dbReference>
<dbReference type="InterPro" id="IPR011727">
    <property type="entry name" value="CHP02117"/>
</dbReference>
<name>A0A2K8MLH3_9SPHN</name>
<dbReference type="Proteomes" id="UP000229081">
    <property type="component" value="Chromosome"/>
</dbReference>
<reference evidence="1 2" key="1">
    <citation type="submission" date="2017-11" db="EMBL/GenBank/DDBJ databases">
        <title>Complete genome sequence of Sphingomonas sp. Strain Cra20, a psychrotolerant potential plant growth promoting rhizobacteria.</title>
        <authorList>
            <person name="Luo Y."/>
        </authorList>
    </citation>
    <scope>NUCLEOTIDE SEQUENCE [LARGE SCALE GENOMIC DNA]</scope>
    <source>
        <strain evidence="1 2">Cra20</strain>
    </source>
</reference>
<proteinExistence type="predicted"/>
<evidence type="ECO:0000313" key="2">
    <source>
        <dbReference type="Proteomes" id="UP000229081"/>
    </source>
</evidence>
<dbReference type="AlphaFoldDB" id="A0A2K8MLH3"/>
<sequence length="199" mass="21345">MLCYLAAGLVGSAIPANRGWKPSAQGVTVYVIDNGIHTDLVLPVSAEGVAWDDLIRPEHLADPARAAASHLAFGWGDRDFYLNTPTWWDVNPLRVARAMAGAGETVMHVSHIAEPQIGPDAKAITLSPEEYRRLAAFLRGTFGEGAPARGYGAADAFYGARGGYSLFRTCNAWTGEALRAAGVRAGIWTPFPSGVMQWF</sequence>
<keyword evidence="2" id="KW-1185">Reference proteome</keyword>
<dbReference type="Pfam" id="PF09601">
    <property type="entry name" value="DUF2459"/>
    <property type="match status" value="1"/>
</dbReference>
<dbReference type="KEGG" id="sphc:CVN68_18200"/>
<organism evidence="1 2">
    <name type="scientific">Sphingomonas psychrotolerans</name>
    <dbReference type="NCBI Taxonomy" id="1327635"/>
    <lineage>
        <taxon>Bacteria</taxon>
        <taxon>Pseudomonadati</taxon>
        <taxon>Pseudomonadota</taxon>
        <taxon>Alphaproteobacteria</taxon>
        <taxon>Sphingomonadales</taxon>
        <taxon>Sphingomonadaceae</taxon>
        <taxon>Sphingomonas</taxon>
    </lineage>
</organism>
<gene>
    <name evidence="1" type="ORF">CVN68_18200</name>
</gene>
<dbReference type="EMBL" id="CP024923">
    <property type="protein sequence ID" value="ATY34727.1"/>
    <property type="molecule type" value="Genomic_DNA"/>
</dbReference>
<dbReference type="OrthoDB" id="211174at2"/>
<accession>A0A2K8MLH3</accession>
<evidence type="ECO:0000313" key="1">
    <source>
        <dbReference type="EMBL" id="ATY34727.1"/>
    </source>
</evidence>